<evidence type="ECO:0000256" key="1">
    <source>
        <dbReference type="SAM" id="Phobius"/>
    </source>
</evidence>
<dbReference type="EMBL" id="JAUSVS010000008">
    <property type="protein sequence ID" value="MDQ0465762.1"/>
    <property type="molecule type" value="Genomic_DNA"/>
</dbReference>
<dbReference type="RefSeq" id="WP_307351362.1">
    <property type="nucleotide sequence ID" value="NZ_JAUSVS010000008.1"/>
</dbReference>
<feature type="transmembrane region" description="Helical" evidence="1">
    <location>
        <begin position="103"/>
        <end position="123"/>
    </location>
</feature>
<feature type="transmembrane region" description="Helical" evidence="1">
    <location>
        <begin position="129"/>
        <end position="149"/>
    </location>
</feature>
<dbReference type="Proteomes" id="UP001228905">
    <property type="component" value="Unassembled WGS sequence"/>
</dbReference>
<keyword evidence="1" id="KW-1133">Transmembrane helix</keyword>
<sequence>MTDNQIQNLKDDIAFMKALAQEGQQTPLLGGAILVAAGLTFGLASVAHWALMTGQLSLGTRWAPLIIWGGALAVFFVALTVLRRRIGGKPGAGSPGNRAFGMAWASVGWTIFALSGAIAVIAYKTHSPIITAIFPSLILALYGGGWSVAAAMARKTWLWLTAIGSYVAAVVVAWFCTSPVIFLVYAAALMLLAVLPGFMLMRQEPSDTI</sequence>
<accession>A0ABU0IUS1</accession>
<protein>
    <recommendedName>
        <fullName evidence="4">DUF2157 domain-containing protein</fullName>
    </recommendedName>
</protein>
<evidence type="ECO:0000313" key="2">
    <source>
        <dbReference type="EMBL" id="MDQ0465762.1"/>
    </source>
</evidence>
<keyword evidence="3" id="KW-1185">Reference proteome</keyword>
<name>A0ABU0IUS1_9CAUL</name>
<feature type="transmembrane region" description="Helical" evidence="1">
    <location>
        <begin position="156"/>
        <end position="175"/>
    </location>
</feature>
<comment type="caution">
    <text evidence="2">The sequence shown here is derived from an EMBL/GenBank/DDBJ whole genome shotgun (WGS) entry which is preliminary data.</text>
</comment>
<reference evidence="2 3" key="1">
    <citation type="submission" date="2023-07" db="EMBL/GenBank/DDBJ databases">
        <title>Genomic Encyclopedia of Type Strains, Phase IV (KMG-IV): sequencing the most valuable type-strain genomes for metagenomic binning, comparative biology and taxonomic classification.</title>
        <authorList>
            <person name="Goeker M."/>
        </authorList>
    </citation>
    <scope>NUCLEOTIDE SEQUENCE [LARGE SCALE GENOMIC DNA]</scope>
    <source>
        <strain evidence="2 3">DSM 18695</strain>
    </source>
</reference>
<evidence type="ECO:0000313" key="3">
    <source>
        <dbReference type="Proteomes" id="UP001228905"/>
    </source>
</evidence>
<organism evidence="2 3">
    <name type="scientific">Caulobacter ginsengisoli</name>
    <dbReference type="NCBI Taxonomy" id="400775"/>
    <lineage>
        <taxon>Bacteria</taxon>
        <taxon>Pseudomonadati</taxon>
        <taxon>Pseudomonadota</taxon>
        <taxon>Alphaproteobacteria</taxon>
        <taxon>Caulobacterales</taxon>
        <taxon>Caulobacteraceae</taxon>
        <taxon>Caulobacter</taxon>
    </lineage>
</organism>
<evidence type="ECO:0008006" key="4">
    <source>
        <dbReference type="Google" id="ProtNLM"/>
    </source>
</evidence>
<gene>
    <name evidence="2" type="ORF">QO010_003554</name>
</gene>
<keyword evidence="1" id="KW-0472">Membrane</keyword>
<keyword evidence="1" id="KW-0812">Transmembrane</keyword>
<proteinExistence type="predicted"/>
<feature type="transmembrane region" description="Helical" evidence="1">
    <location>
        <begin position="181"/>
        <end position="201"/>
    </location>
</feature>
<feature type="transmembrane region" description="Helical" evidence="1">
    <location>
        <begin position="26"/>
        <end position="50"/>
    </location>
</feature>
<feature type="transmembrane region" description="Helical" evidence="1">
    <location>
        <begin position="62"/>
        <end position="82"/>
    </location>
</feature>